<evidence type="ECO:0000313" key="2">
    <source>
        <dbReference type="EMBL" id="PPQ26331.1"/>
    </source>
</evidence>
<sequence length="183" mass="20731">MLLFTDWTLLRLFPPLRAMWAAIGTQAKVAITGQNAKRVLFGTINVRTARRTVHVSRNAGAHEVRAFLLALRKAYRRAGTIWLLADRASGHTAAATLALAEALRIEFVWLPRQWPELNAMDQLWKELKRDVAANRQAASIDDLADRASQWVLNLTPAQARRKSGMASSRFWLRSLSQDFWLPT</sequence>
<dbReference type="AlphaFoldDB" id="A0A2S6MVD9"/>
<name>A0A2S6MVD9_RHOGL</name>
<dbReference type="EMBL" id="NHRY01000270">
    <property type="protein sequence ID" value="PPQ26331.1"/>
    <property type="molecule type" value="Genomic_DNA"/>
</dbReference>
<reference evidence="2 3" key="1">
    <citation type="journal article" date="2018" name="Arch. Microbiol.">
        <title>New insights into the metabolic potential of the phototrophic purple bacterium Rhodopila globiformis DSM 161(T) from its draft genome sequence and evidence for a vanadium-dependent nitrogenase.</title>
        <authorList>
            <person name="Imhoff J.F."/>
            <person name="Rahn T."/>
            <person name="Kunzel S."/>
            <person name="Neulinger S.C."/>
        </authorList>
    </citation>
    <scope>NUCLEOTIDE SEQUENCE [LARGE SCALE GENOMIC DNA]</scope>
    <source>
        <strain evidence="2 3">DSM 161</strain>
    </source>
</reference>
<dbReference type="Proteomes" id="UP000239724">
    <property type="component" value="Unassembled WGS sequence"/>
</dbReference>
<protein>
    <submittedName>
        <fullName evidence="2">Integrase</fullName>
    </submittedName>
</protein>
<accession>A0A2S6MVD9</accession>
<comment type="caution">
    <text evidence="2">The sequence shown here is derived from an EMBL/GenBank/DDBJ whole genome shotgun (WGS) entry which is preliminary data.</text>
</comment>
<evidence type="ECO:0000313" key="3">
    <source>
        <dbReference type="Proteomes" id="UP000239724"/>
    </source>
</evidence>
<gene>
    <name evidence="2" type="ORF">CCS01_30380</name>
</gene>
<dbReference type="GO" id="GO:0003676">
    <property type="term" value="F:nucleic acid binding"/>
    <property type="evidence" value="ECO:0007669"/>
    <property type="project" value="InterPro"/>
</dbReference>
<keyword evidence="3" id="KW-1185">Reference proteome</keyword>
<dbReference type="InterPro" id="IPR036397">
    <property type="entry name" value="RNaseH_sf"/>
</dbReference>
<dbReference type="InterPro" id="IPR038717">
    <property type="entry name" value="Tc1-like_DDE_dom"/>
</dbReference>
<dbReference type="Pfam" id="PF13358">
    <property type="entry name" value="DDE_3"/>
    <property type="match status" value="1"/>
</dbReference>
<evidence type="ECO:0000259" key="1">
    <source>
        <dbReference type="Pfam" id="PF13358"/>
    </source>
</evidence>
<proteinExistence type="predicted"/>
<organism evidence="2 3">
    <name type="scientific">Rhodopila globiformis</name>
    <name type="common">Rhodopseudomonas globiformis</name>
    <dbReference type="NCBI Taxonomy" id="1071"/>
    <lineage>
        <taxon>Bacteria</taxon>
        <taxon>Pseudomonadati</taxon>
        <taxon>Pseudomonadota</taxon>
        <taxon>Alphaproteobacteria</taxon>
        <taxon>Acetobacterales</taxon>
        <taxon>Acetobacteraceae</taxon>
        <taxon>Rhodopila</taxon>
    </lineage>
</organism>
<feature type="domain" description="Tc1-like transposase DDE" evidence="1">
    <location>
        <begin position="2"/>
        <end position="143"/>
    </location>
</feature>
<dbReference type="Gene3D" id="3.30.420.10">
    <property type="entry name" value="Ribonuclease H-like superfamily/Ribonuclease H"/>
    <property type="match status" value="1"/>
</dbReference>